<accession>A0ABR1W2I6</accession>
<dbReference type="EMBL" id="JAQQWM010000002">
    <property type="protein sequence ID" value="KAK8077694.1"/>
    <property type="molecule type" value="Genomic_DNA"/>
</dbReference>
<protein>
    <recommendedName>
        <fullName evidence="6">Cytochrome P450</fullName>
    </recommendedName>
</protein>
<name>A0ABR1W2I6_9PEZI</name>
<evidence type="ECO:0000256" key="3">
    <source>
        <dbReference type="ARBA" id="ARBA00023004"/>
    </source>
</evidence>
<gene>
    <name evidence="4" type="ORF">PG996_003864</name>
</gene>
<evidence type="ECO:0000256" key="2">
    <source>
        <dbReference type="ARBA" id="ARBA00022723"/>
    </source>
</evidence>
<evidence type="ECO:0000256" key="1">
    <source>
        <dbReference type="ARBA" id="ARBA00022617"/>
    </source>
</evidence>
<keyword evidence="3" id="KW-0408">Iron</keyword>
<proteinExistence type="predicted"/>
<dbReference type="Pfam" id="PF00067">
    <property type="entry name" value="p450"/>
    <property type="match status" value="1"/>
</dbReference>
<evidence type="ECO:0000313" key="5">
    <source>
        <dbReference type="Proteomes" id="UP001446871"/>
    </source>
</evidence>
<dbReference type="InterPro" id="IPR036396">
    <property type="entry name" value="Cyt_P450_sf"/>
</dbReference>
<dbReference type="InterPro" id="IPR050121">
    <property type="entry name" value="Cytochrome_P450_monoxygenase"/>
</dbReference>
<dbReference type="Proteomes" id="UP001446871">
    <property type="component" value="Unassembled WGS sequence"/>
</dbReference>
<dbReference type="PANTHER" id="PTHR24305:SF78">
    <property type="entry name" value="P450, PUTATIVE (EUROFUNG)-RELATED"/>
    <property type="match status" value="1"/>
</dbReference>
<evidence type="ECO:0000313" key="4">
    <source>
        <dbReference type="EMBL" id="KAK8077694.1"/>
    </source>
</evidence>
<organism evidence="4 5">
    <name type="scientific">Apiospora saccharicola</name>
    <dbReference type="NCBI Taxonomy" id="335842"/>
    <lineage>
        <taxon>Eukaryota</taxon>
        <taxon>Fungi</taxon>
        <taxon>Dikarya</taxon>
        <taxon>Ascomycota</taxon>
        <taxon>Pezizomycotina</taxon>
        <taxon>Sordariomycetes</taxon>
        <taxon>Xylariomycetidae</taxon>
        <taxon>Amphisphaeriales</taxon>
        <taxon>Apiosporaceae</taxon>
        <taxon>Apiospora</taxon>
    </lineage>
</organism>
<keyword evidence="2" id="KW-0479">Metal-binding</keyword>
<reference evidence="4 5" key="1">
    <citation type="submission" date="2023-01" db="EMBL/GenBank/DDBJ databases">
        <title>Analysis of 21 Apiospora genomes using comparative genomics revels a genus with tremendous synthesis potential of carbohydrate active enzymes and secondary metabolites.</title>
        <authorList>
            <person name="Sorensen T."/>
        </authorList>
    </citation>
    <scope>NUCLEOTIDE SEQUENCE [LARGE SCALE GENOMIC DNA]</scope>
    <source>
        <strain evidence="4 5">CBS 83171</strain>
    </source>
</reference>
<evidence type="ECO:0008006" key="6">
    <source>
        <dbReference type="Google" id="ProtNLM"/>
    </source>
</evidence>
<comment type="caution">
    <text evidence="4">The sequence shown here is derived from an EMBL/GenBank/DDBJ whole genome shotgun (WGS) entry which is preliminary data.</text>
</comment>
<keyword evidence="1" id="KW-0349">Heme</keyword>
<sequence length="144" mass="15966">MFDYNPCLDETLRLKPAVIAGGYRQTPPGGLWFDERFAPSDTTVFVPAQLIQTDGRYWPPARVFIPERFSSKSNDLSPPCLPFTLGRQACSGKNLAWISMRSTLSKIAQHFDLSFGPGENGEYFDTEALDLLYDGGDPARGAAR</sequence>
<dbReference type="SUPFAM" id="SSF48264">
    <property type="entry name" value="Cytochrome P450"/>
    <property type="match status" value="1"/>
</dbReference>
<dbReference type="InterPro" id="IPR001128">
    <property type="entry name" value="Cyt_P450"/>
</dbReference>
<dbReference type="PANTHER" id="PTHR24305">
    <property type="entry name" value="CYTOCHROME P450"/>
    <property type="match status" value="1"/>
</dbReference>
<dbReference type="PRINTS" id="PR00463">
    <property type="entry name" value="EP450I"/>
</dbReference>
<keyword evidence="5" id="KW-1185">Reference proteome</keyword>
<dbReference type="Gene3D" id="1.10.630.10">
    <property type="entry name" value="Cytochrome P450"/>
    <property type="match status" value="1"/>
</dbReference>
<dbReference type="InterPro" id="IPR002401">
    <property type="entry name" value="Cyt_P450_E_grp-I"/>
</dbReference>